<dbReference type="SFLD" id="SFLDS00003">
    <property type="entry name" value="Haloacid_Dehalogenase"/>
    <property type="match status" value="1"/>
</dbReference>
<evidence type="ECO:0000256" key="5">
    <source>
        <dbReference type="ARBA" id="ARBA00022723"/>
    </source>
</evidence>
<dbReference type="Pfam" id="PF00702">
    <property type="entry name" value="Hydrolase"/>
    <property type="match status" value="1"/>
</dbReference>
<dbReference type="PANTHER" id="PTHR48085:SF5">
    <property type="entry name" value="CADMIUM_ZINC-TRANSPORTING ATPASE HMA4-RELATED"/>
    <property type="match status" value="1"/>
</dbReference>
<evidence type="ECO:0000256" key="8">
    <source>
        <dbReference type="ARBA" id="ARBA00022967"/>
    </source>
</evidence>
<dbReference type="SFLD" id="SFLDF00027">
    <property type="entry name" value="p-type_atpase"/>
    <property type="match status" value="1"/>
</dbReference>
<dbReference type="OrthoDB" id="9813266at2"/>
<evidence type="ECO:0000256" key="4">
    <source>
        <dbReference type="ARBA" id="ARBA00022692"/>
    </source>
</evidence>
<keyword evidence="7 11" id="KW-0067">ATP-binding</keyword>
<dbReference type="InterPro" id="IPR001757">
    <property type="entry name" value="P_typ_ATPase"/>
</dbReference>
<dbReference type="HOGENOM" id="CLU_001771_6_3_0"/>
<dbReference type="GO" id="GO:0016887">
    <property type="term" value="F:ATP hydrolysis activity"/>
    <property type="evidence" value="ECO:0007669"/>
    <property type="project" value="InterPro"/>
</dbReference>
<dbReference type="PROSITE" id="PS00154">
    <property type="entry name" value="ATPASE_E1_E2"/>
    <property type="match status" value="1"/>
</dbReference>
<dbReference type="Gene3D" id="3.40.50.1000">
    <property type="entry name" value="HAD superfamily/HAD-like"/>
    <property type="match status" value="1"/>
</dbReference>
<feature type="transmembrane region" description="Helical" evidence="11">
    <location>
        <begin position="569"/>
        <end position="590"/>
    </location>
</feature>
<dbReference type="InterPro" id="IPR018303">
    <property type="entry name" value="ATPase_P-typ_P_site"/>
</dbReference>
<dbReference type="FunFam" id="2.70.150.10:FF:000020">
    <property type="entry name" value="Copper-exporting P-type ATPase A"/>
    <property type="match status" value="1"/>
</dbReference>
<dbReference type="InterPro" id="IPR023214">
    <property type="entry name" value="HAD_sf"/>
</dbReference>
<evidence type="ECO:0000256" key="7">
    <source>
        <dbReference type="ARBA" id="ARBA00022840"/>
    </source>
</evidence>
<sequence length="621" mass="64990">MLEKLDALLSSIPATAVSGVFLLMSFILPRAGVVLPVDPAWGAVLISGLPLVYLAVWWVVHNRGISKISSALLITMAMLAAIAVGDLFAAGEVVFIMALGEILENMATARAQRGLKKLIELRPSRGRRVRDGEEELIPAEEIRSGDVLRVKPGEMIPTDGVVLSGETSVDQSVMTGESLPVDKGVGDQVFCGTVNQFGSVDMKATKVGADSSLAQLIRLVETAGEKEARTQRLADLWASWLVPAILIVALATWAFTGEMVRAVTVLVVFCPCALVLATPTAMVAAIGHAAKHGVIVKSGEALEKMGRVTTIAFDKTGTLTYGRLAVRAVTPRAGTGEQELLTLAAGAELRSEHPLARAVVSEAKSRGIAVPEPSSFQMDAGRGVRAEVDGQAVLCGSEKYLLEKGVAVESQLSSALEDARARGEATLLVASGGLCVGVITLSDILNPAAKETVSRLAAMNIRTVLLTGDHRKAAEHFARETGISEAYAELLPAEKVEKIERLQDEGGKVCMVGDGVNDAPALKAASVGLAMGKGGSALAVEAADIALMTDDISKIPYLKNLAVAAVRTIQFGIGLSMSINFAAVVLSILGKLTPTTGALVHNAGSCLVVLIAALLYDRKID</sequence>
<dbReference type="SUPFAM" id="SSF56784">
    <property type="entry name" value="HAD-like"/>
    <property type="match status" value="1"/>
</dbReference>
<dbReference type="InterPro" id="IPR008250">
    <property type="entry name" value="ATPase_P-typ_transduc_dom_A_sf"/>
</dbReference>
<feature type="transmembrane region" description="Helical" evidence="11">
    <location>
        <begin position="262"/>
        <end position="287"/>
    </location>
</feature>
<dbReference type="InterPro" id="IPR023298">
    <property type="entry name" value="ATPase_P-typ_TM_dom_sf"/>
</dbReference>
<dbReference type="SUPFAM" id="SSF81653">
    <property type="entry name" value="Calcium ATPase, transduction domain A"/>
    <property type="match status" value="1"/>
</dbReference>
<evidence type="ECO:0000256" key="2">
    <source>
        <dbReference type="ARBA" id="ARBA00006024"/>
    </source>
</evidence>
<evidence type="ECO:0000259" key="12">
    <source>
        <dbReference type="Pfam" id="PF00122"/>
    </source>
</evidence>
<dbReference type="NCBIfam" id="TIGR01525">
    <property type="entry name" value="ATPase-IB_hvy"/>
    <property type="match status" value="1"/>
</dbReference>
<keyword evidence="10 11" id="KW-0472">Membrane</keyword>
<dbReference type="GO" id="GO:0005524">
    <property type="term" value="F:ATP binding"/>
    <property type="evidence" value="ECO:0007669"/>
    <property type="project" value="UniProtKB-UniRule"/>
</dbReference>
<dbReference type="Gene3D" id="2.70.150.10">
    <property type="entry name" value="Calcium-transporting ATPase, cytoplasmic transduction domain A"/>
    <property type="match status" value="1"/>
</dbReference>
<feature type="transmembrane region" description="Helical" evidence="11">
    <location>
        <begin position="236"/>
        <end position="256"/>
    </location>
</feature>
<keyword evidence="6 11" id="KW-0547">Nucleotide-binding</keyword>
<evidence type="ECO:0000256" key="10">
    <source>
        <dbReference type="ARBA" id="ARBA00023136"/>
    </source>
</evidence>
<feature type="domain" description="P-type ATPase A" evidence="12">
    <location>
        <begin position="121"/>
        <end position="221"/>
    </location>
</feature>
<feature type="transmembrane region" description="Helical" evidence="11">
    <location>
        <begin position="71"/>
        <end position="88"/>
    </location>
</feature>
<dbReference type="InterPro" id="IPR036412">
    <property type="entry name" value="HAD-like_sf"/>
</dbReference>
<dbReference type="EMBL" id="CM001376">
    <property type="protein sequence ID" value="EHM12670.1"/>
    <property type="molecule type" value="Genomic_DNA"/>
</dbReference>
<dbReference type="PROSITE" id="PS01229">
    <property type="entry name" value="COF_2"/>
    <property type="match status" value="1"/>
</dbReference>
<dbReference type="STRING" id="885272.JonanDRAFT_0245"/>
<evidence type="ECO:0000256" key="6">
    <source>
        <dbReference type="ARBA" id="ARBA00022741"/>
    </source>
</evidence>
<name>H0UIG2_9BACT</name>
<keyword evidence="14" id="KW-1185">Reference proteome</keyword>
<dbReference type="RefSeq" id="WP_008522463.1">
    <property type="nucleotide sequence ID" value="NZ_CM001376.1"/>
</dbReference>
<comment type="similarity">
    <text evidence="2 11">Belongs to the cation transport ATPase (P-type) (TC 3.A.3) family. Type IB subfamily.</text>
</comment>
<protein>
    <submittedName>
        <fullName evidence="13">Copper/silver-translocating P-type ATPase</fullName>
    </submittedName>
</protein>
<dbReference type="Proteomes" id="UP000003806">
    <property type="component" value="Chromosome"/>
</dbReference>
<evidence type="ECO:0000256" key="11">
    <source>
        <dbReference type="RuleBase" id="RU362081"/>
    </source>
</evidence>
<evidence type="ECO:0000313" key="14">
    <source>
        <dbReference type="Proteomes" id="UP000003806"/>
    </source>
</evidence>
<keyword evidence="9 11" id="KW-1133">Transmembrane helix</keyword>
<dbReference type="SFLD" id="SFLDG00002">
    <property type="entry name" value="C1.7:_P-type_atpase_like"/>
    <property type="match status" value="1"/>
</dbReference>
<feature type="transmembrane region" description="Helical" evidence="11">
    <location>
        <begin position="40"/>
        <end position="59"/>
    </location>
</feature>
<dbReference type="GO" id="GO:0046872">
    <property type="term" value="F:metal ion binding"/>
    <property type="evidence" value="ECO:0007669"/>
    <property type="project" value="UniProtKB-KW"/>
</dbReference>
<keyword evidence="3 11" id="KW-1003">Cell membrane</keyword>
<dbReference type="SUPFAM" id="SSF81665">
    <property type="entry name" value="Calcium ATPase, transmembrane domain M"/>
    <property type="match status" value="1"/>
</dbReference>
<dbReference type="eggNOG" id="COG2217">
    <property type="taxonomic scope" value="Bacteria"/>
</dbReference>
<dbReference type="AlphaFoldDB" id="H0UIG2"/>
<proteinExistence type="inferred from homology"/>
<evidence type="ECO:0000256" key="3">
    <source>
        <dbReference type="ARBA" id="ARBA00022475"/>
    </source>
</evidence>
<feature type="transmembrane region" description="Helical" evidence="11">
    <location>
        <begin position="596"/>
        <end position="616"/>
    </location>
</feature>
<organism evidence="13 14">
    <name type="scientific">Jonquetella anthropi DSM 22815</name>
    <dbReference type="NCBI Taxonomy" id="885272"/>
    <lineage>
        <taxon>Bacteria</taxon>
        <taxon>Thermotogati</taxon>
        <taxon>Synergistota</taxon>
        <taxon>Synergistia</taxon>
        <taxon>Synergistales</taxon>
        <taxon>Dethiosulfovibrionaceae</taxon>
        <taxon>Jonquetella</taxon>
    </lineage>
</organism>
<dbReference type="Pfam" id="PF00122">
    <property type="entry name" value="E1-E2_ATPase"/>
    <property type="match status" value="1"/>
</dbReference>
<accession>H0UIG2</accession>
<gene>
    <name evidence="13" type="ORF">JonanDRAFT_0245</name>
</gene>
<dbReference type="NCBIfam" id="TIGR01511">
    <property type="entry name" value="ATPase-IB1_Cu"/>
    <property type="match status" value="1"/>
</dbReference>
<evidence type="ECO:0000313" key="13">
    <source>
        <dbReference type="EMBL" id="EHM12670.1"/>
    </source>
</evidence>
<comment type="subcellular location">
    <subcellularLocation>
        <location evidence="1">Cell membrane</location>
        <topology evidence="1">Multi-pass membrane protein</topology>
    </subcellularLocation>
</comment>
<evidence type="ECO:0000256" key="1">
    <source>
        <dbReference type="ARBA" id="ARBA00004651"/>
    </source>
</evidence>
<dbReference type="PRINTS" id="PR00119">
    <property type="entry name" value="CATATPASE"/>
</dbReference>
<dbReference type="Gene3D" id="3.40.1110.10">
    <property type="entry name" value="Calcium-transporting ATPase, cytoplasmic domain N"/>
    <property type="match status" value="1"/>
</dbReference>
<reference evidence="13 14" key="1">
    <citation type="submission" date="2011-11" db="EMBL/GenBank/DDBJ databases">
        <title>The Noncontiguous Finished genome of Jonquetella anthropi DSM 22815.</title>
        <authorList>
            <consortium name="US DOE Joint Genome Institute (JGI-PGF)"/>
            <person name="Lucas S."/>
            <person name="Copeland A."/>
            <person name="Lapidus A."/>
            <person name="Glavina del Rio T."/>
            <person name="Dalin E."/>
            <person name="Tice H."/>
            <person name="Bruce D."/>
            <person name="Goodwin L."/>
            <person name="Pitluck S."/>
            <person name="Peters L."/>
            <person name="Mikhailova N."/>
            <person name="Held B."/>
            <person name="Kyrpides N."/>
            <person name="Mavromatis K."/>
            <person name="Ivanova N."/>
            <person name="Markowitz V."/>
            <person name="Cheng J.-F."/>
            <person name="Hugenholtz P."/>
            <person name="Woyke T."/>
            <person name="Wu D."/>
            <person name="Gronow S."/>
            <person name="Wellnitz S."/>
            <person name="Brambilla E."/>
            <person name="Klenk H.-P."/>
            <person name="Eisen J.A."/>
        </authorList>
    </citation>
    <scope>NUCLEOTIDE SEQUENCE [LARGE SCALE GENOMIC DNA]</scope>
    <source>
        <strain evidence="13 14">DSM 22815</strain>
    </source>
</reference>
<dbReference type="InterPro" id="IPR059000">
    <property type="entry name" value="ATPase_P-type_domA"/>
</dbReference>
<dbReference type="GO" id="GO:0005886">
    <property type="term" value="C:plasma membrane"/>
    <property type="evidence" value="ECO:0007669"/>
    <property type="project" value="UniProtKB-SubCell"/>
</dbReference>
<dbReference type="InterPro" id="IPR051014">
    <property type="entry name" value="Cation_Transport_ATPase_IB"/>
</dbReference>
<evidence type="ECO:0000256" key="9">
    <source>
        <dbReference type="ARBA" id="ARBA00022989"/>
    </source>
</evidence>
<feature type="transmembrane region" description="Helical" evidence="11">
    <location>
        <begin position="7"/>
        <end position="28"/>
    </location>
</feature>
<keyword evidence="4 11" id="KW-0812">Transmembrane</keyword>
<keyword evidence="8" id="KW-1278">Translocase</keyword>
<dbReference type="InterPro" id="IPR023299">
    <property type="entry name" value="ATPase_P-typ_cyto_dom_N"/>
</dbReference>
<dbReference type="NCBIfam" id="TIGR01494">
    <property type="entry name" value="ATPase_P-type"/>
    <property type="match status" value="1"/>
</dbReference>
<dbReference type="PANTHER" id="PTHR48085">
    <property type="entry name" value="CADMIUM/ZINC-TRANSPORTING ATPASE HMA2-RELATED"/>
    <property type="match status" value="1"/>
</dbReference>
<dbReference type="GO" id="GO:0019829">
    <property type="term" value="F:ATPase-coupled monoatomic cation transmembrane transporter activity"/>
    <property type="evidence" value="ECO:0007669"/>
    <property type="project" value="InterPro"/>
</dbReference>
<dbReference type="InterPro" id="IPR044492">
    <property type="entry name" value="P_typ_ATPase_HD_dom"/>
</dbReference>
<keyword evidence="5 11" id="KW-0479">Metal-binding</keyword>
<dbReference type="InterPro" id="IPR027256">
    <property type="entry name" value="P-typ_ATPase_IB"/>
</dbReference>